<dbReference type="NCBIfam" id="TIGR01485">
    <property type="entry name" value="SPP_plant-cyano"/>
    <property type="match status" value="1"/>
</dbReference>
<proteinExistence type="inferred from homology"/>
<protein>
    <recommendedName>
        <fullName evidence="5">sucrose-phosphate phosphatase</fullName>
        <ecNumber evidence="5">3.1.3.24</ecNumber>
    </recommendedName>
</protein>
<dbReference type="SFLD" id="SFLDS00003">
    <property type="entry name" value="Haloacid_Dehalogenase"/>
    <property type="match status" value="1"/>
</dbReference>
<dbReference type="InterPro" id="IPR023214">
    <property type="entry name" value="HAD_sf"/>
</dbReference>
<dbReference type="SUPFAM" id="SSF56784">
    <property type="entry name" value="HAD-like"/>
    <property type="match status" value="1"/>
</dbReference>
<dbReference type="NCBIfam" id="TIGR01484">
    <property type="entry name" value="HAD-SF-IIB"/>
    <property type="match status" value="1"/>
</dbReference>
<dbReference type="PANTHER" id="PTHR46521:SF4">
    <property type="entry name" value="SUCROSE-PHOSPHATASE 2-RELATED"/>
    <property type="match status" value="1"/>
</dbReference>
<dbReference type="CDD" id="cd02605">
    <property type="entry name" value="HAD_SPP"/>
    <property type="match status" value="1"/>
</dbReference>
<evidence type="ECO:0000256" key="3">
    <source>
        <dbReference type="ARBA" id="ARBA00007211"/>
    </source>
</evidence>
<evidence type="ECO:0000313" key="12">
    <source>
        <dbReference type="Proteomes" id="UP000316621"/>
    </source>
</evidence>
<dbReference type="Gene3D" id="3.10.450.50">
    <property type="match status" value="1"/>
</dbReference>
<dbReference type="AlphaFoldDB" id="A0A4Y7KV67"/>
<dbReference type="Gene3D" id="3.90.1070.10">
    <property type="match status" value="1"/>
</dbReference>
<evidence type="ECO:0000256" key="1">
    <source>
        <dbReference type="ARBA" id="ARBA00001946"/>
    </source>
</evidence>
<dbReference type="Gramene" id="RZC76068">
    <property type="protein sequence ID" value="RZC76068"/>
    <property type="gene ID" value="C5167_000218"/>
</dbReference>
<dbReference type="UniPathway" id="UPA00371">
    <property type="reaction ID" value="UER00546"/>
</dbReference>
<evidence type="ECO:0000259" key="9">
    <source>
        <dbReference type="Pfam" id="PF05116"/>
    </source>
</evidence>
<dbReference type="Pfam" id="PF08472">
    <property type="entry name" value="S6PP_C"/>
    <property type="match status" value="1"/>
</dbReference>
<evidence type="ECO:0000256" key="4">
    <source>
        <dbReference type="ARBA" id="ARBA00011738"/>
    </source>
</evidence>
<comment type="catalytic activity">
    <reaction evidence="8">
        <text>sucrose 6(F)-phosphate + H2O = sucrose + phosphate</text>
        <dbReference type="Rhea" id="RHEA:19289"/>
        <dbReference type="ChEBI" id="CHEBI:15377"/>
        <dbReference type="ChEBI" id="CHEBI:17992"/>
        <dbReference type="ChEBI" id="CHEBI:43474"/>
        <dbReference type="ChEBI" id="CHEBI:57723"/>
        <dbReference type="EC" id="3.1.3.24"/>
    </reaction>
</comment>
<gene>
    <name evidence="11" type="ORF">C5167_000218</name>
</gene>
<evidence type="ECO:0000259" key="10">
    <source>
        <dbReference type="Pfam" id="PF08472"/>
    </source>
</evidence>
<evidence type="ECO:0000313" key="11">
    <source>
        <dbReference type="EMBL" id="RZC76068.1"/>
    </source>
</evidence>
<keyword evidence="6" id="KW-0378">Hydrolase</keyword>
<organism evidence="11 12">
    <name type="scientific">Papaver somniferum</name>
    <name type="common">Opium poppy</name>
    <dbReference type="NCBI Taxonomy" id="3469"/>
    <lineage>
        <taxon>Eukaryota</taxon>
        <taxon>Viridiplantae</taxon>
        <taxon>Streptophyta</taxon>
        <taxon>Embryophyta</taxon>
        <taxon>Tracheophyta</taxon>
        <taxon>Spermatophyta</taxon>
        <taxon>Magnoliopsida</taxon>
        <taxon>Ranunculales</taxon>
        <taxon>Papaveraceae</taxon>
        <taxon>Papaveroideae</taxon>
        <taxon>Papaver</taxon>
    </lineage>
</organism>
<dbReference type="OMA" id="IHACERC"/>
<dbReference type="SFLD" id="SFLDG01140">
    <property type="entry name" value="C2.B:_Phosphomannomutase_and_P"/>
    <property type="match status" value="1"/>
</dbReference>
<comment type="similarity">
    <text evidence="3">Belongs to the sucrose phosphatase family.</text>
</comment>
<evidence type="ECO:0000256" key="8">
    <source>
        <dbReference type="ARBA" id="ARBA00048036"/>
    </source>
</evidence>
<reference evidence="11 12" key="1">
    <citation type="journal article" date="2018" name="Science">
        <title>The opium poppy genome and morphinan production.</title>
        <authorList>
            <person name="Guo L."/>
            <person name="Winzer T."/>
            <person name="Yang X."/>
            <person name="Li Y."/>
            <person name="Ning Z."/>
            <person name="He Z."/>
            <person name="Teodor R."/>
            <person name="Lu Y."/>
            <person name="Bowser T.A."/>
            <person name="Graham I.A."/>
            <person name="Ye K."/>
        </authorList>
    </citation>
    <scope>NUCLEOTIDE SEQUENCE [LARGE SCALE GENOMIC DNA]</scope>
    <source>
        <strain evidence="12">cv. HN1</strain>
        <tissue evidence="11">Leaves</tissue>
    </source>
</reference>
<dbReference type="InterPro" id="IPR006380">
    <property type="entry name" value="SPP-like_dom"/>
</dbReference>
<evidence type="ECO:0000256" key="5">
    <source>
        <dbReference type="ARBA" id="ARBA00013112"/>
    </source>
</evidence>
<dbReference type="SFLD" id="SFLDG01141">
    <property type="entry name" value="C2.B.1:_Sucrose_Phosphatase_Li"/>
    <property type="match status" value="1"/>
</dbReference>
<comment type="cofactor">
    <cofactor evidence="1">
        <name>Mg(2+)</name>
        <dbReference type="ChEBI" id="CHEBI:18420"/>
    </cofactor>
</comment>
<evidence type="ECO:0000256" key="2">
    <source>
        <dbReference type="ARBA" id="ARBA00005070"/>
    </source>
</evidence>
<dbReference type="InterPro" id="IPR032710">
    <property type="entry name" value="NTF2-like_dom_sf"/>
</dbReference>
<dbReference type="InterPro" id="IPR036412">
    <property type="entry name" value="HAD-like_sf"/>
</dbReference>
<dbReference type="EMBL" id="CM010723">
    <property type="protein sequence ID" value="RZC76068.1"/>
    <property type="molecule type" value="Genomic_DNA"/>
</dbReference>
<dbReference type="SUPFAM" id="SSF54427">
    <property type="entry name" value="NTF2-like"/>
    <property type="match status" value="1"/>
</dbReference>
<dbReference type="GO" id="GO:0000287">
    <property type="term" value="F:magnesium ion binding"/>
    <property type="evidence" value="ECO:0007669"/>
    <property type="project" value="InterPro"/>
</dbReference>
<dbReference type="InterPro" id="IPR051518">
    <property type="entry name" value="Sucrose_Phosphatase"/>
</dbReference>
<dbReference type="InterPro" id="IPR006379">
    <property type="entry name" value="HAD-SF_hydro_IIB"/>
</dbReference>
<dbReference type="Gene3D" id="3.40.50.1000">
    <property type="entry name" value="HAD superfamily/HAD-like"/>
    <property type="match status" value="1"/>
</dbReference>
<feature type="domain" description="Sucrose phosphatase-like" evidence="9">
    <location>
        <begin position="115"/>
        <end position="366"/>
    </location>
</feature>
<dbReference type="GO" id="GO:0050307">
    <property type="term" value="F:sucrose-phosphate phosphatase activity"/>
    <property type="evidence" value="ECO:0007669"/>
    <property type="project" value="UniProtKB-EC"/>
</dbReference>
<evidence type="ECO:0000256" key="7">
    <source>
        <dbReference type="ARBA" id="ARBA00022842"/>
    </source>
</evidence>
<dbReference type="NCBIfam" id="TIGR01482">
    <property type="entry name" value="SPP-subfamily"/>
    <property type="match status" value="1"/>
</dbReference>
<dbReference type="SFLD" id="SFLDF00043">
    <property type="entry name" value="sucrose-phosphatase"/>
    <property type="match status" value="1"/>
</dbReference>
<dbReference type="GO" id="GO:0005986">
    <property type="term" value="P:sucrose biosynthetic process"/>
    <property type="evidence" value="ECO:0007669"/>
    <property type="project" value="UniProtKB-UniPathway"/>
</dbReference>
<name>A0A4Y7KV67_PAPSO</name>
<dbReference type="PANTHER" id="PTHR46521">
    <property type="entry name" value="SUCROSE-PHOSPHATASE 2-RELATED"/>
    <property type="match status" value="1"/>
</dbReference>
<dbReference type="Proteomes" id="UP000316621">
    <property type="component" value="Chromosome 9"/>
</dbReference>
<sequence length="538" mass="61738">MNNLDRLTDPVQDISTWGDNIRFDNFCTHSKFLKRERKRRRRRTLNPEIRAIGFWNRSIFYLNLLNKWELGMTSHLWLDLSNYTLPVPFWPWGANSLVLVLLQSGGMDRFDSPARLMLVSDLDLTMVDHQCDEDNISQLKFNALWESNYRQDSLLVFSTGRTPAVYKRLKKDKPMLTPDITIMSVGTEIAYGESMIPDNDWEQFLNQNWDKSIVTEETDKFPELTYQSEADQRQYKVSFFVDKDKANGVIKALSERLKNRGLDIKIVFSGGEALDVLPKRGGKGEALAYLLKKFGHGKQPCNTLVCGDSGNDAELFGVPDVFGVMVGNAMEELLQWREENAKNNPNIIHATERCAAGIIQAIGHFKLGPNLSPRDVLDFSKSSLEITNPGHEIVKFYLFYERWRRAEIAEPERHIENLKEIFISLLLTYIYPSGVLVSPSGQEHLLHDYLDQMTKFYGDKKGKQFRVWVDRVTSTQIGSDTWSVKFDKWELSDDGPKGCTSKVLLSSKVSTSDGFVWMHMHQTWLTGLGATDQTYLLF</sequence>
<evidence type="ECO:0000256" key="6">
    <source>
        <dbReference type="ARBA" id="ARBA00022801"/>
    </source>
</evidence>
<dbReference type="InterPro" id="IPR013679">
    <property type="entry name" value="SPP_C"/>
</dbReference>
<dbReference type="InterPro" id="IPR012847">
    <property type="entry name" value="Sucrose_phosphatase_pln/cyn"/>
</dbReference>
<dbReference type="STRING" id="3469.A0A4Y7KV67"/>
<accession>A0A4Y7KV67</accession>
<feature type="domain" description="Sucrose-phosphatase C-terminal" evidence="10">
    <location>
        <begin position="389"/>
        <end position="525"/>
    </location>
</feature>
<keyword evidence="7" id="KW-0460">Magnesium</keyword>
<dbReference type="Pfam" id="PF05116">
    <property type="entry name" value="S6PP"/>
    <property type="match status" value="1"/>
</dbReference>
<dbReference type="EC" id="3.1.3.24" evidence="5"/>
<keyword evidence="12" id="KW-1185">Reference proteome</keyword>
<comment type="subunit">
    <text evidence="4">Homodimer.</text>
</comment>
<comment type="pathway">
    <text evidence="2">Glycan biosynthesis; sucrose biosynthesis; sucrose from D-fructose 6-phosphate and UDP-alpha-D-glucose: step 2/2.</text>
</comment>